<reference evidence="2" key="1">
    <citation type="journal article" date="2021" name="Proc. Natl. Acad. Sci. U.S.A.">
        <title>Three genomes in the algal genus Volvox reveal the fate of a haploid sex-determining region after a transition to homothallism.</title>
        <authorList>
            <person name="Yamamoto K."/>
            <person name="Hamaji T."/>
            <person name="Kawai-Toyooka H."/>
            <person name="Matsuzaki R."/>
            <person name="Takahashi F."/>
            <person name="Nishimura Y."/>
            <person name="Kawachi M."/>
            <person name="Noguchi H."/>
            <person name="Minakuchi Y."/>
            <person name="Umen J.G."/>
            <person name="Toyoda A."/>
            <person name="Nozaki H."/>
        </authorList>
    </citation>
    <scope>NUCLEOTIDE SEQUENCE</scope>
    <source>
        <strain evidence="2">NIES-3785</strain>
    </source>
</reference>
<proteinExistence type="predicted"/>
<comment type="caution">
    <text evidence="2">The sequence shown here is derived from an EMBL/GenBank/DDBJ whole genome shotgun (WGS) entry which is preliminary data.</text>
</comment>
<dbReference type="Proteomes" id="UP000722791">
    <property type="component" value="Unassembled WGS sequence"/>
</dbReference>
<evidence type="ECO:0000313" key="3">
    <source>
        <dbReference type="Proteomes" id="UP000722791"/>
    </source>
</evidence>
<dbReference type="AlphaFoldDB" id="A0A8J4D9S7"/>
<protein>
    <submittedName>
        <fullName evidence="2">Uncharacterized protein</fullName>
    </submittedName>
</protein>
<dbReference type="EMBL" id="BNCQ01000005">
    <property type="protein sequence ID" value="GIL98627.1"/>
    <property type="molecule type" value="Genomic_DNA"/>
</dbReference>
<feature type="region of interest" description="Disordered" evidence="1">
    <location>
        <begin position="38"/>
        <end position="68"/>
    </location>
</feature>
<name>A0A8J4D9S7_9CHLO</name>
<organism evidence="2 3">
    <name type="scientific">Volvox reticuliferus</name>
    <dbReference type="NCBI Taxonomy" id="1737510"/>
    <lineage>
        <taxon>Eukaryota</taxon>
        <taxon>Viridiplantae</taxon>
        <taxon>Chlorophyta</taxon>
        <taxon>core chlorophytes</taxon>
        <taxon>Chlorophyceae</taxon>
        <taxon>CS clade</taxon>
        <taxon>Chlamydomonadales</taxon>
        <taxon>Volvocaceae</taxon>
        <taxon>Volvox</taxon>
    </lineage>
</organism>
<gene>
    <name evidence="2" type="ORF">Vretimale_3968</name>
</gene>
<accession>A0A8J4D9S7</accession>
<evidence type="ECO:0000313" key="2">
    <source>
        <dbReference type="EMBL" id="GIL98627.1"/>
    </source>
</evidence>
<evidence type="ECO:0000256" key="1">
    <source>
        <dbReference type="SAM" id="MobiDB-lite"/>
    </source>
</evidence>
<sequence length="118" mass="12172">MRFLHNGGSRMLPLLAIVNSYIDLQVLEGAARGTAAAAAAAAEEELEDGEGPWGAEGEPVGDTGPAPADAATAVLVNRTEIKLGLLQVRWPVAGSPQGYAVCVCMSLSDCFSAQCRLS</sequence>